<reference evidence="4" key="1">
    <citation type="submission" date="2016-06" db="EMBL/GenBank/DDBJ databases">
        <authorList>
            <person name="Varghese N."/>
            <person name="Submissions Spin"/>
        </authorList>
    </citation>
    <scope>NUCLEOTIDE SEQUENCE [LARGE SCALE GENOMIC DNA]</scope>
    <source>
        <strain evidence="4">DSM 44814</strain>
    </source>
</reference>
<evidence type="ECO:0000313" key="3">
    <source>
        <dbReference type="EMBL" id="SCL59428.1"/>
    </source>
</evidence>
<dbReference type="AlphaFoldDB" id="A0A1C6UZE3"/>
<dbReference type="SUPFAM" id="SSF51695">
    <property type="entry name" value="PLC-like phosphodiesterases"/>
    <property type="match status" value="1"/>
</dbReference>
<keyword evidence="1" id="KW-0812">Transmembrane</keyword>
<dbReference type="GO" id="GO:0008081">
    <property type="term" value="F:phosphoric diester hydrolase activity"/>
    <property type="evidence" value="ECO:0007669"/>
    <property type="project" value="InterPro"/>
</dbReference>
<dbReference type="Gene3D" id="3.20.20.190">
    <property type="entry name" value="Phosphatidylinositol (PI) phosphodiesterase"/>
    <property type="match status" value="1"/>
</dbReference>
<proteinExistence type="predicted"/>
<name>A0A1C6UZE3_9ACTN</name>
<dbReference type="Proteomes" id="UP000199696">
    <property type="component" value="Unassembled WGS sequence"/>
</dbReference>
<dbReference type="STRING" id="227316.GA0070604_4050"/>
<feature type="domain" description="GP-PDE" evidence="2">
    <location>
        <begin position="51"/>
        <end position="336"/>
    </location>
</feature>
<sequence>MPVTLPDQLQRGPVTRRRRVLRVLLACTLGLAAFVYVNNSSWLAGSDGGGPLLLAHRGLAQTFDLAGVENDTCTAELIHQPEHPYLENTIESMRAAFDAGADIVEFDIQVTMDDRIVVFHDHQLECRTNGTGRVREHTLADLRRLDVGYNYTPDRGASYPFRGTGVGLMPTIEEVLAAFPDRELLIDVKSGDPTEGEMLADYLATLPAERLATLSAYGGDEPIAALSARMPRLRVLSKAIMKDCLLRYIAVGWTGSVPDVCEHRELHIPEAYAPYLWGWPNKFVDRMADKGTRVVIVAGDGGFSEGFDSADDWRRLPDGFTGSVWTNRIDRVAPLRDKA</sequence>
<dbReference type="InterPro" id="IPR030395">
    <property type="entry name" value="GP_PDE_dom"/>
</dbReference>
<accession>A0A1C6UZE3</accession>
<evidence type="ECO:0000259" key="2">
    <source>
        <dbReference type="PROSITE" id="PS51704"/>
    </source>
</evidence>
<dbReference type="InterPro" id="IPR017946">
    <property type="entry name" value="PLC-like_Pdiesterase_TIM-brl"/>
</dbReference>
<dbReference type="Pfam" id="PF03009">
    <property type="entry name" value="GDPD"/>
    <property type="match status" value="1"/>
</dbReference>
<protein>
    <submittedName>
        <fullName evidence="3">Glycerophosphoryl diester phosphodiesterase</fullName>
    </submittedName>
</protein>
<organism evidence="3 4">
    <name type="scientific">Micromonospora eburnea</name>
    <dbReference type="NCBI Taxonomy" id="227316"/>
    <lineage>
        <taxon>Bacteria</taxon>
        <taxon>Bacillati</taxon>
        <taxon>Actinomycetota</taxon>
        <taxon>Actinomycetes</taxon>
        <taxon>Micromonosporales</taxon>
        <taxon>Micromonosporaceae</taxon>
        <taxon>Micromonospora</taxon>
    </lineage>
</organism>
<feature type="transmembrane region" description="Helical" evidence="1">
    <location>
        <begin position="20"/>
        <end position="37"/>
    </location>
</feature>
<dbReference type="PANTHER" id="PTHR43805:SF1">
    <property type="entry name" value="GP-PDE DOMAIN-CONTAINING PROTEIN"/>
    <property type="match status" value="1"/>
</dbReference>
<dbReference type="GO" id="GO:0006629">
    <property type="term" value="P:lipid metabolic process"/>
    <property type="evidence" value="ECO:0007669"/>
    <property type="project" value="InterPro"/>
</dbReference>
<dbReference type="PROSITE" id="PS51704">
    <property type="entry name" value="GP_PDE"/>
    <property type="match status" value="1"/>
</dbReference>
<keyword evidence="1" id="KW-1133">Transmembrane helix</keyword>
<evidence type="ECO:0000256" key="1">
    <source>
        <dbReference type="SAM" id="Phobius"/>
    </source>
</evidence>
<dbReference type="OrthoDB" id="384721at2"/>
<keyword evidence="1" id="KW-0472">Membrane</keyword>
<gene>
    <name evidence="3" type="ORF">GA0070604_4050</name>
</gene>
<dbReference type="EMBL" id="FMHY01000002">
    <property type="protein sequence ID" value="SCL59428.1"/>
    <property type="molecule type" value="Genomic_DNA"/>
</dbReference>
<evidence type="ECO:0000313" key="4">
    <source>
        <dbReference type="Proteomes" id="UP000199696"/>
    </source>
</evidence>
<keyword evidence="4" id="KW-1185">Reference proteome</keyword>
<dbReference type="PANTHER" id="PTHR43805">
    <property type="entry name" value="GLYCEROPHOSPHORYL DIESTER PHOSPHODIESTERASE"/>
    <property type="match status" value="1"/>
</dbReference>